<feature type="compositionally biased region" description="Basic residues" evidence="1">
    <location>
        <begin position="84"/>
        <end position="96"/>
    </location>
</feature>
<sequence>MKKLTITPRHKNLLQHRSRQHAFKTLRHSSRNCRKPSASLVRCFGGALRVCGTVRGVRVFRRRRRMAHQEEERLGRGREDAVRRERRNGQRRASFKRKVSLGLALSDLQNSRAFENEHEDSRGEMQLPRQRTGRDRCRTGNHLD</sequence>
<feature type="compositionally biased region" description="Basic and acidic residues" evidence="1">
    <location>
        <begin position="132"/>
        <end position="144"/>
    </location>
</feature>
<evidence type="ECO:0000313" key="3">
    <source>
        <dbReference type="Proteomes" id="UP000557509"/>
    </source>
</evidence>
<feature type="region of interest" description="Disordered" evidence="1">
    <location>
        <begin position="67"/>
        <end position="96"/>
    </location>
</feature>
<keyword evidence="3" id="KW-1185">Reference proteome</keyword>
<evidence type="ECO:0000313" key="2">
    <source>
        <dbReference type="EMBL" id="KAF4640793.1"/>
    </source>
</evidence>
<dbReference type="Proteomes" id="UP000557509">
    <property type="component" value="Unassembled WGS sequence"/>
</dbReference>
<dbReference type="AlphaFoldDB" id="A0A7J6K026"/>
<gene>
    <name evidence="2" type="ORF">TGRH88_047190</name>
</gene>
<reference evidence="2 3" key="1">
    <citation type="submission" date="2020-03" db="EMBL/GenBank/DDBJ databases">
        <title>Genome sequence of Toxoplasma gondii RH-88 strain.</title>
        <authorList>
            <person name="Lorenzi H.A."/>
            <person name="Venepally P."/>
            <person name="Rozenberg A."/>
            <person name="Sibley D."/>
        </authorList>
    </citation>
    <scope>NUCLEOTIDE SEQUENCE [LARGE SCALE GENOMIC DNA]</scope>
    <source>
        <strain evidence="2 3">RH-88</strain>
    </source>
</reference>
<protein>
    <submittedName>
        <fullName evidence="2">Uncharacterized protein</fullName>
    </submittedName>
</protein>
<evidence type="ECO:0000256" key="1">
    <source>
        <dbReference type="SAM" id="MobiDB-lite"/>
    </source>
</evidence>
<feature type="compositionally biased region" description="Basic and acidic residues" evidence="1">
    <location>
        <begin position="114"/>
        <end position="123"/>
    </location>
</feature>
<comment type="caution">
    <text evidence="2">The sequence shown here is derived from an EMBL/GenBank/DDBJ whole genome shotgun (WGS) entry which is preliminary data.</text>
</comment>
<organism evidence="2 3">
    <name type="scientific">Toxoplasma gondii</name>
    <dbReference type="NCBI Taxonomy" id="5811"/>
    <lineage>
        <taxon>Eukaryota</taxon>
        <taxon>Sar</taxon>
        <taxon>Alveolata</taxon>
        <taxon>Apicomplexa</taxon>
        <taxon>Conoidasida</taxon>
        <taxon>Coccidia</taxon>
        <taxon>Eucoccidiorida</taxon>
        <taxon>Eimeriorina</taxon>
        <taxon>Sarcocystidae</taxon>
        <taxon>Toxoplasma</taxon>
    </lineage>
</organism>
<feature type="region of interest" description="Disordered" evidence="1">
    <location>
        <begin position="112"/>
        <end position="144"/>
    </location>
</feature>
<accession>A0A7J6K026</accession>
<dbReference type="EMBL" id="JAAUHK010000195">
    <property type="protein sequence ID" value="KAF4640793.1"/>
    <property type="molecule type" value="Genomic_DNA"/>
</dbReference>
<feature type="compositionally biased region" description="Basic and acidic residues" evidence="1">
    <location>
        <begin position="67"/>
        <end position="83"/>
    </location>
</feature>
<proteinExistence type="predicted"/>
<name>A0A7J6K026_TOXGO</name>